<dbReference type="Pfam" id="PF09722">
    <property type="entry name" value="Xre_MbcA_ParS_C"/>
    <property type="match status" value="1"/>
</dbReference>
<name>A0A5S5BE73_STUST</name>
<feature type="domain" description="Antitoxin Xre/MbcA/ParS-like toxin-binding" evidence="1">
    <location>
        <begin position="79"/>
        <end position="130"/>
    </location>
</feature>
<gene>
    <name evidence="2" type="ORF">A9A72_122483</name>
</gene>
<evidence type="ECO:0000259" key="1">
    <source>
        <dbReference type="Pfam" id="PF09722"/>
    </source>
</evidence>
<dbReference type="AlphaFoldDB" id="A0A5S5BE73"/>
<evidence type="ECO:0000313" key="2">
    <source>
        <dbReference type="EMBL" id="TYP65355.1"/>
    </source>
</evidence>
<organism evidence="2 3">
    <name type="scientific">Stutzerimonas stutzeri</name>
    <name type="common">Pseudomonas stutzeri</name>
    <dbReference type="NCBI Taxonomy" id="316"/>
    <lineage>
        <taxon>Bacteria</taxon>
        <taxon>Pseudomonadati</taxon>
        <taxon>Pseudomonadota</taxon>
        <taxon>Gammaproteobacteria</taxon>
        <taxon>Pseudomonadales</taxon>
        <taxon>Pseudomonadaceae</taxon>
        <taxon>Stutzerimonas</taxon>
    </lineage>
</organism>
<comment type="caution">
    <text evidence="2">The sequence shown here is derived from an EMBL/GenBank/DDBJ whole genome shotgun (WGS) entry which is preliminary data.</text>
</comment>
<dbReference type="OrthoDB" id="8595277at2"/>
<sequence>MNQQQIRRVVDELLADLPPASLTSEDVRSLTLARDVVPMTVLQAASDLLRASGIVVDRFGDGGVIADVKRLRHLLGQLAAVELFDGDLAAARAWLERPAPALGGVAPITMLTAEPGFTATIDLIGRLKHGVFI</sequence>
<proteinExistence type="predicted"/>
<dbReference type="EMBL" id="VNHQ01000012">
    <property type="protein sequence ID" value="TYP65355.1"/>
    <property type="molecule type" value="Genomic_DNA"/>
</dbReference>
<protein>
    <submittedName>
        <fullName evidence="2">Putative toxin-antitoxin system antitoxin component (TIGR02293 family)</fullName>
    </submittedName>
</protein>
<accession>A0A5S5BE73</accession>
<reference evidence="2 3" key="1">
    <citation type="submission" date="2019-07" db="EMBL/GenBank/DDBJ databases">
        <title>Deep subsurface shale carbon reservoir microbial communities from Ohio and West Virginia, USA.</title>
        <authorList>
            <person name="Wrighton K."/>
        </authorList>
    </citation>
    <scope>NUCLEOTIDE SEQUENCE [LARGE SCALE GENOMIC DNA]</scope>
    <source>
        <strain evidence="2 3">NP_8Ht</strain>
    </source>
</reference>
<dbReference type="InterPro" id="IPR024467">
    <property type="entry name" value="Xre/MbcA/ParS-like_toxin-bd"/>
</dbReference>
<evidence type="ECO:0000313" key="3">
    <source>
        <dbReference type="Proteomes" id="UP000324282"/>
    </source>
</evidence>
<dbReference type="RefSeq" id="WP_148924764.1">
    <property type="nucleotide sequence ID" value="NZ_VNHQ01000012.1"/>
</dbReference>
<dbReference type="Proteomes" id="UP000324282">
    <property type="component" value="Unassembled WGS sequence"/>
</dbReference>